<protein>
    <submittedName>
        <fullName evidence="1">Uncharacterized protein</fullName>
    </submittedName>
</protein>
<evidence type="ECO:0000313" key="1">
    <source>
        <dbReference type="EMBL" id="NBN87948.1"/>
    </source>
</evidence>
<reference evidence="1" key="1">
    <citation type="submission" date="2018-10" db="EMBL/GenBank/DDBJ databases">
        <title>Iterative Subtractive Binning of Freshwater Chronoseries Metagenomes Recovers Nearly Complete Genomes from over Four Hundred Novel Species.</title>
        <authorList>
            <person name="Rodriguez-R L.M."/>
            <person name="Tsementzi D."/>
            <person name="Luo C."/>
            <person name="Konstantinidis K.T."/>
        </authorList>
    </citation>
    <scope>NUCLEOTIDE SEQUENCE</scope>
    <source>
        <strain evidence="1">WB7_6_001</strain>
    </source>
</reference>
<comment type="caution">
    <text evidence="1">The sequence shown here is derived from an EMBL/GenBank/DDBJ whole genome shotgun (WGS) entry which is preliminary data.</text>
</comment>
<name>A0A964XQ94_9PROT</name>
<dbReference type="Proteomes" id="UP000713222">
    <property type="component" value="Unassembled WGS sequence"/>
</dbReference>
<gene>
    <name evidence="1" type="ORF">EBV32_02515</name>
</gene>
<sequence>MQPTALAHAHLIAARHLIEQAVQTAADHIGTDLQPALAAVDREIEALGDLITAEHYMQLAARLGPGWSWSAE</sequence>
<evidence type="ECO:0000313" key="2">
    <source>
        <dbReference type="Proteomes" id="UP000713222"/>
    </source>
</evidence>
<accession>A0A964XQ94</accession>
<organism evidence="1 2">
    <name type="scientific">Candidatus Fonsibacter lacus</name>
    <dbReference type="NCBI Taxonomy" id="2576439"/>
    <lineage>
        <taxon>Bacteria</taxon>
        <taxon>Pseudomonadati</taxon>
        <taxon>Pseudomonadota</taxon>
        <taxon>Alphaproteobacteria</taxon>
        <taxon>Candidatus Pelagibacterales</taxon>
        <taxon>Candidatus Pelagibacterales incertae sedis</taxon>
        <taxon>Candidatus Fonsibacter</taxon>
    </lineage>
</organism>
<dbReference type="EMBL" id="RGET01000028">
    <property type="protein sequence ID" value="NBN87948.1"/>
    <property type="molecule type" value="Genomic_DNA"/>
</dbReference>
<proteinExistence type="predicted"/>
<dbReference type="AlphaFoldDB" id="A0A964XQ94"/>